<name>A0AAW9HVE4_9ACTO</name>
<keyword evidence="2" id="KW-0547">Nucleotide-binding</keyword>
<evidence type="ECO:0000256" key="4">
    <source>
        <dbReference type="SAM" id="MobiDB-lite"/>
    </source>
</evidence>
<dbReference type="PANTHER" id="PTHR43776">
    <property type="entry name" value="TRANSPORT ATP-BINDING PROTEIN"/>
    <property type="match status" value="1"/>
</dbReference>
<dbReference type="InterPro" id="IPR017871">
    <property type="entry name" value="ABC_transporter-like_CS"/>
</dbReference>
<dbReference type="AlphaFoldDB" id="A0AAW9HVE4"/>
<evidence type="ECO:0000256" key="2">
    <source>
        <dbReference type="ARBA" id="ARBA00022741"/>
    </source>
</evidence>
<evidence type="ECO:0000256" key="3">
    <source>
        <dbReference type="ARBA" id="ARBA00022840"/>
    </source>
</evidence>
<keyword evidence="3 6" id="KW-0067">ATP-binding</keyword>
<feature type="domain" description="ABC transporter" evidence="5">
    <location>
        <begin position="34"/>
        <end position="270"/>
    </location>
</feature>
<evidence type="ECO:0000313" key="6">
    <source>
        <dbReference type="EMBL" id="MDY5155033.1"/>
    </source>
</evidence>
<dbReference type="GO" id="GO:0016887">
    <property type="term" value="F:ATP hydrolysis activity"/>
    <property type="evidence" value="ECO:0007669"/>
    <property type="project" value="InterPro"/>
</dbReference>
<dbReference type="Proteomes" id="UP001281731">
    <property type="component" value="Unassembled WGS sequence"/>
</dbReference>
<dbReference type="SUPFAM" id="SSF52540">
    <property type="entry name" value="P-loop containing nucleoside triphosphate hydrolases"/>
    <property type="match status" value="1"/>
</dbReference>
<evidence type="ECO:0000259" key="5">
    <source>
        <dbReference type="PROSITE" id="PS50893"/>
    </source>
</evidence>
<organism evidence="6 7">
    <name type="scientific">Actinotignum urinale</name>
    <dbReference type="NCBI Taxonomy" id="190146"/>
    <lineage>
        <taxon>Bacteria</taxon>
        <taxon>Bacillati</taxon>
        <taxon>Actinomycetota</taxon>
        <taxon>Actinomycetes</taxon>
        <taxon>Actinomycetales</taxon>
        <taxon>Actinomycetaceae</taxon>
        <taxon>Actinotignum</taxon>
    </lineage>
</organism>
<keyword evidence="1" id="KW-0813">Transport</keyword>
<dbReference type="CDD" id="cd03257">
    <property type="entry name" value="ABC_NikE_OppD_transporters"/>
    <property type="match status" value="1"/>
</dbReference>
<gene>
    <name evidence="6" type="ORF">R6G80_04745</name>
</gene>
<feature type="region of interest" description="Disordered" evidence="4">
    <location>
        <begin position="1"/>
        <end position="28"/>
    </location>
</feature>
<reference evidence="6" key="1">
    <citation type="submission" date="2023-10" db="EMBL/GenBank/DDBJ databases">
        <title>Whole Genome based description of the genera Actinobaculum and Actinotignum reveals a complex phylogenetic relationship within the species included in the genus Actinotignum.</title>
        <authorList>
            <person name="Jensen C.S."/>
            <person name="Dargis R."/>
            <person name="Kemp M."/>
            <person name="Christensen J.J."/>
        </authorList>
    </citation>
    <scope>NUCLEOTIDE SEQUENCE</scope>
    <source>
        <strain evidence="6">SLA_B511</strain>
    </source>
</reference>
<evidence type="ECO:0000313" key="7">
    <source>
        <dbReference type="Proteomes" id="UP001281731"/>
    </source>
</evidence>
<dbReference type="RefSeq" id="WP_102165664.1">
    <property type="nucleotide sequence ID" value="NZ_CAMYCL010000026.1"/>
</dbReference>
<comment type="caution">
    <text evidence="6">The sequence shown here is derived from an EMBL/GenBank/DDBJ whole genome shotgun (WGS) entry which is preliminary data.</text>
</comment>
<sequence>MTTEQEKERALEHAGKNENEQTTEHAGEHATELFRVQDITKRYRDTVALAPTSFTLNKGESLGIIGESGSGKTTLTRLMLGLSEPSGGSVTYRGEKVVAGKRGLNRLRREVQLVLQDPFASLNPRMTIGRIISEPLQLLHTPGDHRDMVRQALEKVRINPDWASRYPHQLSGGQRQRVAIARAIASNPQVIIADEPVSALDVSVRATVIDLLADLRHRLDLTLVVVSHDLGIVQQLCENIMVLRSGTAVEYGTTQQILLHPQHPATRELLDAVPTLPLDDE</sequence>
<dbReference type="GO" id="GO:0055085">
    <property type="term" value="P:transmembrane transport"/>
    <property type="evidence" value="ECO:0007669"/>
    <property type="project" value="UniProtKB-ARBA"/>
</dbReference>
<dbReference type="GO" id="GO:0005524">
    <property type="term" value="F:ATP binding"/>
    <property type="evidence" value="ECO:0007669"/>
    <property type="project" value="UniProtKB-KW"/>
</dbReference>
<evidence type="ECO:0000256" key="1">
    <source>
        <dbReference type="ARBA" id="ARBA00022448"/>
    </source>
</evidence>
<dbReference type="SMART" id="SM00382">
    <property type="entry name" value="AAA"/>
    <property type="match status" value="1"/>
</dbReference>
<accession>A0AAW9HVE4</accession>
<dbReference type="EMBL" id="JAWNGC010000004">
    <property type="protein sequence ID" value="MDY5155033.1"/>
    <property type="molecule type" value="Genomic_DNA"/>
</dbReference>
<dbReference type="Gene3D" id="3.40.50.300">
    <property type="entry name" value="P-loop containing nucleotide triphosphate hydrolases"/>
    <property type="match status" value="1"/>
</dbReference>
<dbReference type="InterPro" id="IPR050319">
    <property type="entry name" value="ABC_transp_ATP-bind"/>
</dbReference>
<dbReference type="PROSITE" id="PS50893">
    <property type="entry name" value="ABC_TRANSPORTER_2"/>
    <property type="match status" value="1"/>
</dbReference>
<proteinExistence type="predicted"/>
<dbReference type="Pfam" id="PF00005">
    <property type="entry name" value="ABC_tran"/>
    <property type="match status" value="1"/>
</dbReference>
<dbReference type="InterPro" id="IPR003439">
    <property type="entry name" value="ABC_transporter-like_ATP-bd"/>
</dbReference>
<dbReference type="PROSITE" id="PS00211">
    <property type="entry name" value="ABC_TRANSPORTER_1"/>
    <property type="match status" value="1"/>
</dbReference>
<dbReference type="InterPro" id="IPR003593">
    <property type="entry name" value="AAA+_ATPase"/>
</dbReference>
<dbReference type="InterPro" id="IPR027417">
    <property type="entry name" value="P-loop_NTPase"/>
</dbReference>
<protein>
    <submittedName>
        <fullName evidence="6">ATP-binding cassette domain-containing protein</fullName>
    </submittedName>
</protein>